<feature type="domain" description="DUF6431" evidence="1">
    <location>
        <begin position="36"/>
        <end position="119"/>
    </location>
</feature>
<dbReference type="Proteomes" id="UP000218387">
    <property type="component" value="Chromosome"/>
</dbReference>
<gene>
    <name evidence="2" type="ORF">CPZ25_000745</name>
</gene>
<keyword evidence="3" id="KW-1185">Reference proteome</keyword>
<protein>
    <recommendedName>
        <fullName evidence="1">DUF6431 domain-containing protein</fullName>
    </recommendedName>
</protein>
<dbReference type="EMBL" id="CP029487">
    <property type="protein sequence ID" value="QCT69892.1"/>
    <property type="molecule type" value="Genomic_DNA"/>
</dbReference>
<proteinExistence type="predicted"/>
<reference evidence="2 3" key="1">
    <citation type="submission" date="2018-05" db="EMBL/GenBank/DDBJ databases">
        <title>Genome comparison of Eubacterium sp.</title>
        <authorList>
            <person name="Feng Y."/>
            <person name="Sanchez-Andrea I."/>
            <person name="Stams A.J.M."/>
            <person name="De Vos W.M."/>
        </authorList>
    </citation>
    <scope>NUCLEOTIDE SEQUENCE [LARGE SCALE GENOMIC DNA]</scope>
    <source>
        <strain evidence="2 3">YI</strain>
    </source>
</reference>
<dbReference type="Pfam" id="PF20020">
    <property type="entry name" value="DUF6431"/>
    <property type="match status" value="1"/>
</dbReference>
<dbReference type="InterPro" id="IPR045536">
    <property type="entry name" value="DUF6431"/>
</dbReference>
<sequence length="186" mass="20709">MLITKAQIIVIEDITGEDGRKAGERLRVLYQAIPTCGECGHPMKIRDFVWRTIITMSGCRGRIRVRRLVCTAADCYLHTHPRRNLPRGVLPHRLYSAEVHQAVAEGRDDVPCPPNTLHRILKWVRQMAACLIASGLFPLLCENVNDLPDETAGPLERLKNITGGGEDWFAQAVERAAGRGGGLHWA</sequence>
<accession>A0A4P9C5R1</accession>
<dbReference type="RefSeq" id="WP_096919359.1">
    <property type="nucleotide sequence ID" value="NZ_CP029487.1"/>
</dbReference>
<evidence type="ECO:0000313" key="3">
    <source>
        <dbReference type="Proteomes" id="UP000218387"/>
    </source>
</evidence>
<evidence type="ECO:0000313" key="2">
    <source>
        <dbReference type="EMBL" id="QCT69892.1"/>
    </source>
</evidence>
<organism evidence="2 3">
    <name type="scientific">Eubacterium maltosivorans</name>
    <dbReference type="NCBI Taxonomy" id="2041044"/>
    <lineage>
        <taxon>Bacteria</taxon>
        <taxon>Bacillati</taxon>
        <taxon>Bacillota</taxon>
        <taxon>Clostridia</taxon>
        <taxon>Eubacteriales</taxon>
        <taxon>Eubacteriaceae</taxon>
        <taxon>Eubacterium</taxon>
    </lineage>
</organism>
<dbReference type="KEGG" id="emt:CPZ25_000745"/>
<name>A0A4P9C5R1_EUBML</name>
<dbReference type="AlphaFoldDB" id="A0A4P9C5R1"/>
<evidence type="ECO:0000259" key="1">
    <source>
        <dbReference type="Pfam" id="PF20020"/>
    </source>
</evidence>